<evidence type="ECO:0000313" key="2">
    <source>
        <dbReference type="EMBL" id="USS92722.1"/>
    </source>
</evidence>
<proteinExistence type="predicted"/>
<evidence type="ECO:0000313" key="3">
    <source>
        <dbReference type="Proteomes" id="UP001057532"/>
    </source>
</evidence>
<organism evidence="2 3">
    <name type="scientific">Fructilactobacillus ixorae</name>
    <dbReference type="NCBI Taxonomy" id="1750535"/>
    <lineage>
        <taxon>Bacteria</taxon>
        <taxon>Bacillati</taxon>
        <taxon>Bacillota</taxon>
        <taxon>Bacilli</taxon>
        <taxon>Lactobacillales</taxon>
        <taxon>Lactobacillaceae</taxon>
        <taxon>Fructilactobacillus</taxon>
    </lineage>
</organism>
<dbReference type="Gene3D" id="1.10.260.40">
    <property type="entry name" value="lambda repressor-like DNA-binding domains"/>
    <property type="match status" value="1"/>
</dbReference>
<dbReference type="EMBL" id="CP097478">
    <property type="protein sequence ID" value="USS92722.1"/>
    <property type="molecule type" value="Genomic_DNA"/>
</dbReference>
<name>A0ABY5C1T2_9LACO</name>
<reference evidence="2" key="1">
    <citation type="submission" date="2022-05" db="EMBL/GenBank/DDBJ databases">
        <authorList>
            <person name="Oliphant S.A."/>
            <person name="Watson-Haigh N.S."/>
            <person name="Sumby K.M."/>
            <person name="Gardner J.M."/>
            <person name="Jiranek V."/>
        </authorList>
    </citation>
    <scope>NUCLEOTIDE SEQUENCE</scope>
    <source>
        <strain evidence="2">Ru20-1</strain>
    </source>
</reference>
<sequence>MQNNSLGTQIVRLRQRQQLSQVQLAERLFVSRQAISKWEKGAATGGQAWDC</sequence>
<dbReference type="SUPFAM" id="SSF47413">
    <property type="entry name" value="lambda repressor-like DNA-binding domains"/>
    <property type="match status" value="1"/>
</dbReference>
<accession>A0ABY5C1T2</accession>
<dbReference type="CDD" id="cd00093">
    <property type="entry name" value="HTH_XRE"/>
    <property type="match status" value="1"/>
</dbReference>
<keyword evidence="3" id="KW-1185">Reference proteome</keyword>
<protein>
    <submittedName>
        <fullName evidence="2">Helix-turn-helix domain-containing protein</fullName>
    </submittedName>
</protein>
<dbReference type="InterPro" id="IPR001387">
    <property type="entry name" value="Cro/C1-type_HTH"/>
</dbReference>
<dbReference type="InterPro" id="IPR010982">
    <property type="entry name" value="Lambda_DNA-bd_dom_sf"/>
</dbReference>
<feature type="domain" description="HTH cro/C1-type" evidence="1">
    <location>
        <begin position="10"/>
        <end position="41"/>
    </location>
</feature>
<dbReference type="Proteomes" id="UP001057532">
    <property type="component" value="Chromosome"/>
</dbReference>
<dbReference type="RefSeq" id="WP_252779465.1">
    <property type="nucleotide sequence ID" value="NZ_CP097478.1"/>
</dbReference>
<gene>
    <name evidence="2" type="ORF">M8332_03550</name>
</gene>
<dbReference type="Pfam" id="PF01381">
    <property type="entry name" value="HTH_3"/>
    <property type="match status" value="1"/>
</dbReference>
<dbReference type="PROSITE" id="PS50943">
    <property type="entry name" value="HTH_CROC1"/>
    <property type="match status" value="1"/>
</dbReference>
<evidence type="ECO:0000259" key="1">
    <source>
        <dbReference type="PROSITE" id="PS50943"/>
    </source>
</evidence>